<reference evidence="5" key="1">
    <citation type="submission" date="2022-01" db="EMBL/GenBank/DDBJ databases">
        <authorList>
            <person name="Jo J.-H."/>
            <person name="Im W.-T."/>
        </authorList>
    </citation>
    <scope>NUCLEOTIDE SEQUENCE</scope>
    <source>
        <strain evidence="5">G124</strain>
    </source>
</reference>
<dbReference type="InterPro" id="IPR057326">
    <property type="entry name" value="KR_dom"/>
</dbReference>
<evidence type="ECO:0000313" key="5">
    <source>
        <dbReference type="EMBL" id="MCF2515298.1"/>
    </source>
</evidence>
<evidence type="ECO:0000256" key="3">
    <source>
        <dbReference type="RuleBase" id="RU000363"/>
    </source>
</evidence>
<dbReference type="Proteomes" id="UP001139410">
    <property type="component" value="Unassembled WGS sequence"/>
</dbReference>
<accession>A0A9X1QNT4</accession>
<organism evidence="5 6">
    <name type="scientific">Sphingomonas cremea</name>
    <dbReference type="NCBI Taxonomy" id="2904799"/>
    <lineage>
        <taxon>Bacteria</taxon>
        <taxon>Pseudomonadati</taxon>
        <taxon>Pseudomonadota</taxon>
        <taxon>Alphaproteobacteria</taxon>
        <taxon>Sphingomonadales</taxon>
        <taxon>Sphingomonadaceae</taxon>
        <taxon>Sphingomonas</taxon>
    </lineage>
</organism>
<dbReference type="CDD" id="cd05233">
    <property type="entry name" value="SDR_c"/>
    <property type="match status" value="1"/>
</dbReference>
<dbReference type="SMART" id="SM00822">
    <property type="entry name" value="PKS_KR"/>
    <property type="match status" value="1"/>
</dbReference>
<dbReference type="InterPro" id="IPR036291">
    <property type="entry name" value="NAD(P)-bd_dom_sf"/>
</dbReference>
<dbReference type="AlphaFoldDB" id="A0A9X1QNT4"/>
<dbReference type="GO" id="GO:0048038">
    <property type="term" value="F:quinone binding"/>
    <property type="evidence" value="ECO:0007669"/>
    <property type="project" value="TreeGrafter"/>
</dbReference>
<evidence type="ECO:0000256" key="2">
    <source>
        <dbReference type="ARBA" id="ARBA00023002"/>
    </source>
</evidence>
<evidence type="ECO:0000313" key="6">
    <source>
        <dbReference type="Proteomes" id="UP001139410"/>
    </source>
</evidence>
<dbReference type="PROSITE" id="PS00061">
    <property type="entry name" value="ADH_SHORT"/>
    <property type="match status" value="1"/>
</dbReference>
<proteinExistence type="inferred from homology"/>
<dbReference type="GO" id="GO:0006633">
    <property type="term" value="P:fatty acid biosynthetic process"/>
    <property type="evidence" value="ECO:0007669"/>
    <property type="project" value="TreeGrafter"/>
</dbReference>
<dbReference type="PRINTS" id="PR00080">
    <property type="entry name" value="SDRFAMILY"/>
</dbReference>
<sequence>MPANDWLQGRHALITGGGTGIGAAAATHLHAAGAKISVLGRRLEPLERTAAIVSGTAIKCDVTDRDEVFSAFDEARAANGPISFLIVNAGVGDSAPFDRTPREAWDRIISTNLTSAFDCAQAALPDLLDQDDGRMVFVASVAGLRGAAYAAPYAASKHGLIGLMRSLASEYARSRMTVNAVCPAFVDTPMVDDSAARIARVSKRSEDEARQSLAAMNRSGRLVHPDSVATMILTLCLPQSRDVNGAAVTIDGGTTA</sequence>
<evidence type="ECO:0000256" key="1">
    <source>
        <dbReference type="ARBA" id="ARBA00006484"/>
    </source>
</evidence>
<dbReference type="Pfam" id="PF00106">
    <property type="entry name" value="adh_short"/>
    <property type="match status" value="1"/>
</dbReference>
<dbReference type="Gene3D" id="3.40.50.720">
    <property type="entry name" value="NAD(P)-binding Rossmann-like Domain"/>
    <property type="match status" value="1"/>
</dbReference>
<dbReference type="InterPro" id="IPR020904">
    <property type="entry name" value="Sc_DH/Rdtase_CS"/>
</dbReference>
<dbReference type="PRINTS" id="PR00081">
    <property type="entry name" value="GDHRDH"/>
</dbReference>
<dbReference type="PANTHER" id="PTHR42760:SF133">
    <property type="entry name" value="3-OXOACYL-[ACYL-CARRIER-PROTEIN] REDUCTASE"/>
    <property type="match status" value="1"/>
</dbReference>
<dbReference type="RefSeq" id="WP_235067827.1">
    <property type="nucleotide sequence ID" value="NZ_JAKFGM010000002.1"/>
</dbReference>
<dbReference type="FunFam" id="3.40.50.720:FF:000084">
    <property type="entry name" value="Short-chain dehydrogenase reductase"/>
    <property type="match status" value="1"/>
</dbReference>
<dbReference type="InterPro" id="IPR002347">
    <property type="entry name" value="SDR_fam"/>
</dbReference>
<name>A0A9X1QNT4_9SPHN</name>
<dbReference type="GO" id="GO:0016616">
    <property type="term" value="F:oxidoreductase activity, acting on the CH-OH group of donors, NAD or NADP as acceptor"/>
    <property type="evidence" value="ECO:0007669"/>
    <property type="project" value="TreeGrafter"/>
</dbReference>
<gene>
    <name evidence="5" type="ORF">LVY65_09510</name>
</gene>
<evidence type="ECO:0000259" key="4">
    <source>
        <dbReference type="SMART" id="SM00822"/>
    </source>
</evidence>
<feature type="domain" description="Ketoreductase" evidence="4">
    <location>
        <begin position="10"/>
        <end position="194"/>
    </location>
</feature>
<dbReference type="PANTHER" id="PTHR42760">
    <property type="entry name" value="SHORT-CHAIN DEHYDROGENASES/REDUCTASES FAMILY MEMBER"/>
    <property type="match status" value="1"/>
</dbReference>
<comment type="caution">
    <text evidence="5">The sequence shown here is derived from an EMBL/GenBank/DDBJ whole genome shotgun (WGS) entry which is preliminary data.</text>
</comment>
<keyword evidence="2" id="KW-0560">Oxidoreductase</keyword>
<comment type="similarity">
    <text evidence="1 3">Belongs to the short-chain dehydrogenases/reductases (SDR) family.</text>
</comment>
<protein>
    <submittedName>
        <fullName evidence="5">SDR family oxidoreductase</fullName>
    </submittedName>
</protein>
<dbReference type="SUPFAM" id="SSF51735">
    <property type="entry name" value="NAD(P)-binding Rossmann-fold domains"/>
    <property type="match status" value="1"/>
</dbReference>
<dbReference type="EMBL" id="JAKFGM010000002">
    <property type="protein sequence ID" value="MCF2515298.1"/>
    <property type="molecule type" value="Genomic_DNA"/>
</dbReference>
<keyword evidence="6" id="KW-1185">Reference proteome</keyword>